<dbReference type="CDD" id="cd06257">
    <property type="entry name" value="DnaJ"/>
    <property type="match status" value="1"/>
</dbReference>
<dbReference type="SMART" id="SM00271">
    <property type="entry name" value="DnaJ"/>
    <property type="match status" value="1"/>
</dbReference>
<keyword evidence="2" id="KW-0812">Transmembrane</keyword>
<dbReference type="PANTHER" id="PTHR44825">
    <property type="match status" value="1"/>
</dbReference>
<feature type="transmembrane region" description="Helical" evidence="2">
    <location>
        <begin position="119"/>
        <end position="141"/>
    </location>
</feature>
<dbReference type="KEGG" id="hhg:XM38_041710"/>
<dbReference type="RefSeq" id="WP_080813865.1">
    <property type="nucleotide sequence ID" value="NZ_CP021983.2"/>
</dbReference>
<reference evidence="4 5" key="1">
    <citation type="journal article" date="2016" name="Biochim. Biophys. Acta">
        <title>Characterization of red-shifted phycobilisomes isolated from the chlorophyll f-containing cyanobacterium Halomicronema hongdechloris.</title>
        <authorList>
            <person name="Li Y."/>
            <person name="Lin Y."/>
            <person name="Garvey C.J."/>
            <person name="Birch D."/>
            <person name="Corkery R.W."/>
            <person name="Loughlin P.C."/>
            <person name="Scheer H."/>
            <person name="Willows R.D."/>
            <person name="Chen M."/>
        </authorList>
    </citation>
    <scope>NUCLEOTIDE SEQUENCE [LARGE SCALE GENOMIC DNA]</scope>
    <source>
        <strain evidence="4 5">C2206</strain>
    </source>
</reference>
<keyword evidence="5" id="KW-1185">Reference proteome</keyword>
<feature type="domain" description="J" evidence="3">
    <location>
        <begin position="10"/>
        <end position="76"/>
    </location>
</feature>
<evidence type="ECO:0000256" key="1">
    <source>
        <dbReference type="SAM" id="MobiDB-lite"/>
    </source>
</evidence>
<organism evidence="4 5">
    <name type="scientific">Halomicronema hongdechloris C2206</name>
    <dbReference type="NCBI Taxonomy" id="1641165"/>
    <lineage>
        <taxon>Bacteria</taxon>
        <taxon>Bacillati</taxon>
        <taxon>Cyanobacteriota</taxon>
        <taxon>Cyanophyceae</taxon>
        <taxon>Nodosilineales</taxon>
        <taxon>Nodosilineaceae</taxon>
        <taxon>Halomicronema</taxon>
    </lineage>
</organism>
<gene>
    <name evidence="4" type="primary">dnaJ_7</name>
    <name evidence="4" type="ORF">XM38_041710</name>
</gene>
<protein>
    <submittedName>
        <fullName evidence="4">Chaperone protein DnaJ</fullName>
    </submittedName>
</protein>
<dbReference type="Proteomes" id="UP000191901">
    <property type="component" value="Chromosome"/>
</dbReference>
<feature type="region of interest" description="Disordered" evidence="1">
    <location>
        <begin position="152"/>
        <end position="219"/>
    </location>
</feature>
<dbReference type="EMBL" id="CP021983">
    <property type="protein sequence ID" value="ASC73209.1"/>
    <property type="molecule type" value="Genomic_DNA"/>
</dbReference>
<dbReference type="InterPro" id="IPR036869">
    <property type="entry name" value="J_dom_sf"/>
</dbReference>
<dbReference type="SUPFAM" id="SSF46565">
    <property type="entry name" value="Chaperone J-domain"/>
    <property type="match status" value="1"/>
</dbReference>
<dbReference type="InterPro" id="IPR052763">
    <property type="entry name" value="DnaJ_C4"/>
</dbReference>
<keyword evidence="2" id="KW-1133">Transmembrane helix</keyword>
<evidence type="ECO:0000313" key="4">
    <source>
        <dbReference type="EMBL" id="ASC73209.1"/>
    </source>
</evidence>
<dbReference type="Gene3D" id="1.10.287.110">
    <property type="entry name" value="DnaJ domain"/>
    <property type="match status" value="1"/>
</dbReference>
<dbReference type="AlphaFoldDB" id="A0A1Z3HSD2"/>
<dbReference type="PANTHER" id="PTHR44825:SF1">
    <property type="entry name" value="DNAJ HOMOLOG SUBFAMILY C MEMBER 4"/>
    <property type="match status" value="1"/>
</dbReference>
<name>A0A1Z3HSD2_9CYAN</name>
<sequence>MPQPVPAPKTYYDTLGVKSTASVQDIRRAYRDLSKLYHPDTTALPATVATEKFQRLNEAYATLSSPERRLAYDQKVGYSRLPVMQAPAHLNKPVSQRPPAYSKSAYLEPTDRPLSAGEVFALFILGVTFVACLVLVVAIGVTQGEIAFTPFSPPAGPEITHPEAAAPPQRQASPEQPEASPSPPPTASEGAASEGTDLESDIPRPPSRPDMRSVSPRWL</sequence>
<proteinExistence type="predicted"/>
<evidence type="ECO:0000256" key="2">
    <source>
        <dbReference type="SAM" id="Phobius"/>
    </source>
</evidence>
<dbReference type="PROSITE" id="PS50076">
    <property type="entry name" value="DNAJ_2"/>
    <property type="match status" value="1"/>
</dbReference>
<evidence type="ECO:0000259" key="3">
    <source>
        <dbReference type="PROSITE" id="PS50076"/>
    </source>
</evidence>
<dbReference type="PRINTS" id="PR00625">
    <property type="entry name" value="JDOMAIN"/>
</dbReference>
<dbReference type="InterPro" id="IPR001623">
    <property type="entry name" value="DnaJ_domain"/>
</dbReference>
<keyword evidence="2" id="KW-0472">Membrane</keyword>
<dbReference type="OrthoDB" id="9779889at2"/>
<dbReference type="Pfam" id="PF00226">
    <property type="entry name" value="DnaJ"/>
    <property type="match status" value="1"/>
</dbReference>
<accession>A0A1Z3HSD2</accession>
<evidence type="ECO:0000313" key="5">
    <source>
        <dbReference type="Proteomes" id="UP000191901"/>
    </source>
</evidence>